<dbReference type="InterPro" id="IPR005000">
    <property type="entry name" value="Aldolase/citrate-lyase_domain"/>
</dbReference>
<evidence type="ECO:0000256" key="2">
    <source>
        <dbReference type="ARBA" id="ARBA00022723"/>
    </source>
</evidence>
<evidence type="ECO:0000313" key="6">
    <source>
        <dbReference type="Proteomes" id="UP001296873"/>
    </source>
</evidence>
<evidence type="ECO:0000313" key="5">
    <source>
        <dbReference type="EMBL" id="MBK1669539.1"/>
    </source>
</evidence>
<comment type="caution">
    <text evidence="5">The sequence shown here is derived from an EMBL/GenBank/DDBJ whole genome shotgun (WGS) entry which is preliminary data.</text>
</comment>
<keyword evidence="3" id="KW-0456">Lyase</keyword>
<evidence type="ECO:0000259" key="4">
    <source>
        <dbReference type="Pfam" id="PF03328"/>
    </source>
</evidence>
<evidence type="ECO:0000256" key="3">
    <source>
        <dbReference type="ARBA" id="ARBA00023239"/>
    </source>
</evidence>
<dbReference type="Pfam" id="PF03328">
    <property type="entry name" value="HpcH_HpaI"/>
    <property type="match status" value="1"/>
</dbReference>
<organism evidence="5 6">
    <name type="scientific">Rhodovibrio sodomensis</name>
    <dbReference type="NCBI Taxonomy" id="1088"/>
    <lineage>
        <taxon>Bacteria</taxon>
        <taxon>Pseudomonadati</taxon>
        <taxon>Pseudomonadota</taxon>
        <taxon>Alphaproteobacteria</taxon>
        <taxon>Rhodospirillales</taxon>
        <taxon>Rhodovibrionaceae</taxon>
        <taxon>Rhodovibrio</taxon>
    </lineage>
</organism>
<dbReference type="EMBL" id="NRRL01000052">
    <property type="protein sequence ID" value="MBK1669539.1"/>
    <property type="molecule type" value="Genomic_DNA"/>
</dbReference>
<name>A0ABS1DH37_9PROT</name>
<dbReference type="InterPro" id="IPR050251">
    <property type="entry name" value="HpcH-HpaI_aldolase"/>
</dbReference>
<dbReference type="PANTHER" id="PTHR30502:SF0">
    <property type="entry name" value="PHOSPHOENOLPYRUVATE CARBOXYLASE FAMILY PROTEIN"/>
    <property type="match status" value="1"/>
</dbReference>
<accession>A0ABS1DH37</accession>
<dbReference type="Proteomes" id="UP001296873">
    <property type="component" value="Unassembled WGS sequence"/>
</dbReference>
<gene>
    <name evidence="5" type="ORF">CKO28_15985</name>
</gene>
<dbReference type="InterPro" id="IPR015813">
    <property type="entry name" value="Pyrv/PenolPyrv_kinase-like_dom"/>
</dbReference>
<keyword evidence="2" id="KW-0479">Metal-binding</keyword>
<dbReference type="Gene3D" id="3.20.20.60">
    <property type="entry name" value="Phosphoenolpyruvate-binding domains"/>
    <property type="match status" value="1"/>
</dbReference>
<sequence>MPHGAGTPTWGKLMTADRQFDLKARLRDDGPGLACWLMLGSTAVTEIMARAGYDAVMIDMEHGPMGFSEATEMLRALNGFDVAPLARIPANDPVYLKRILDTGVTGVMVPAVQSAADARQAVASCRYPPDGHRGLAATVVRATGHGAFWQEYLAGVAERLTLICQIESPEGLTAVEEIAGVDGVDMLFVGPFDLSAQLGYLGQPDHPEVQKAVQRIERAAKAAGKLLGGIATPERGPERLIQAGYDLLIANSDVAHLRAGADASIAQFRDLKAKHAPG</sequence>
<protein>
    <recommendedName>
        <fullName evidence="4">HpcH/HpaI aldolase/citrate lyase domain-containing protein</fullName>
    </recommendedName>
</protein>
<comment type="similarity">
    <text evidence="1">Belongs to the HpcH/HpaI aldolase family.</text>
</comment>
<feature type="domain" description="HpcH/HpaI aldolase/citrate lyase" evidence="4">
    <location>
        <begin position="35"/>
        <end position="255"/>
    </location>
</feature>
<dbReference type="PANTHER" id="PTHR30502">
    <property type="entry name" value="2-KETO-3-DEOXY-L-RHAMNONATE ALDOLASE"/>
    <property type="match status" value="1"/>
</dbReference>
<dbReference type="SUPFAM" id="SSF51621">
    <property type="entry name" value="Phosphoenolpyruvate/pyruvate domain"/>
    <property type="match status" value="1"/>
</dbReference>
<evidence type="ECO:0000256" key="1">
    <source>
        <dbReference type="ARBA" id="ARBA00005568"/>
    </source>
</evidence>
<keyword evidence="6" id="KW-1185">Reference proteome</keyword>
<reference evidence="5 6" key="1">
    <citation type="journal article" date="2020" name="Microorganisms">
        <title>Osmotic Adaptation and Compatible Solute Biosynthesis of Phototrophic Bacteria as Revealed from Genome Analyses.</title>
        <authorList>
            <person name="Imhoff J.F."/>
            <person name="Rahn T."/>
            <person name="Kunzel S."/>
            <person name="Keller A."/>
            <person name="Neulinger S.C."/>
        </authorList>
    </citation>
    <scope>NUCLEOTIDE SEQUENCE [LARGE SCALE GENOMIC DNA]</scope>
    <source>
        <strain evidence="5 6">DSM 9895</strain>
    </source>
</reference>
<dbReference type="InterPro" id="IPR040442">
    <property type="entry name" value="Pyrv_kinase-like_dom_sf"/>
</dbReference>
<proteinExistence type="inferred from homology"/>